<keyword evidence="2" id="KW-0646">Protease inhibitor</keyword>
<name>A0AAE1W074_9LAMI</name>
<evidence type="ECO:0000313" key="6">
    <source>
        <dbReference type="EMBL" id="KAK4382434.1"/>
    </source>
</evidence>
<evidence type="ECO:0000256" key="1">
    <source>
        <dbReference type="ARBA" id="ARBA00008210"/>
    </source>
</evidence>
<dbReference type="EMBL" id="JACGWL010000697">
    <property type="protein sequence ID" value="KAK4382434.1"/>
    <property type="molecule type" value="Genomic_DNA"/>
</dbReference>
<feature type="region of interest" description="Disordered" evidence="4">
    <location>
        <begin position="343"/>
        <end position="374"/>
    </location>
</feature>
<feature type="region of interest" description="Disordered" evidence="4">
    <location>
        <begin position="478"/>
        <end position="499"/>
    </location>
</feature>
<protein>
    <recommendedName>
        <fullName evidence="5">Retrotransposon gag domain-containing protein</fullName>
    </recommendedName>
</protein>
<dbReference type="Pfam" id="PF03732">
    <property type="entry name" value="Retrotrans_gag"/>
    <property type="match status" value="1"/>
</dbReference>
<accession>A0AAE1W074</accession>
<keyword evidence="3" id="KW-0722">Serine protease inhibitor</keyword>
<dbReference type="Proteomes" id="UP001289374">
    <property type="component" value="Unassembled WGS sequence"/>
</dbReference>
<dbReference type="PANTHER" id="PTHR33223">
    <property type="entry name" value="CCHC-TYPE DOMAIN-CONTAINING PROTEIN"/>
    <property type="match status" value="1"/>
</dbReference>
<organism evidence="6 7">
    <name type="scientific">Sesamum angolense</name>
    <dbReference type="NCBI Taxonomy" id="2727404"/>
    <lineage>
        <taxon>Eukaryota</taxon>
        <taxon>Viridiplantae</taxon>
        <taxon>Streptophyta</taxon>
        <taxon>Embryophyta</taxon>
        <taxon>Tracheophyta</taxon>
        <taxon>Spermatophyta</taxon>
        <taxon>Magnoliopsida</taxon>
        <taxon>eudicotyledons</taxon>
        <taxon>Gunneridae</taxon>
        <taxon>Pentapetalae</taxon>
        <taxon>asterids</taxon>
        <taxon>lamiids</taxon>
        <taxon>Lamiales</taxon>
        <taxon>Pedaliaceae</taxon>
        <taxon>Sesamum</taxon>
    </lineage>
</organism>
<comment type="caution">
    <text evidence="6">The sequence shown here is derived from an EMBL/GenBank/DDBJ whole genome shotgun (WGS) entry which is preliminary data.</text>
</comment>
<gene>
    <name evidence="6" type="ORF">Sango_2872600</name>
</gene>
<dbReference type="InterPro" id="IPR005162">
    <property type="entry name" value="Retrotrans_gag_dom"/>
</dbReference>
<dbReference type="InterPro" id="IPR000864">
    <property type="entry name" value="Prot_inh_pot1"/>
</dbReference>
<feature type="compositionally biased region" description="Basic and acidic residues" evidence="4">
    <location>
        <begin position="478"/>
        <end position="492"/>
    </location>
</feature>
<proteinExistence type="inferred from homology"/>
<dbReference type="AlphaFoldDB" id="A0AAE1W074"/>
<dbReference type="SUPFAM" id="SSF54654">
    <property type="entry name" value="CI-2 family of serine protease inhibitors"/>
    <property type="match status" value="1"/>
</dbReference>
<reference evidence="6" key="2">
    <citation type="journal article" date="2024" name="Plant">
        <title>Genomic evolution and insights into agronomic trait innovations of Sesamum species.</title>
        <authorList>
            <person name="Miao H."/>
            <person name="Wang L."/>
            <person name="Qu L."/>
            <person name="Liu H."/>
            <person name="Sun Y."/>
            <person name="Le M."/>
            <person name="Wang Q."/>
            <person name="Wei S."/>
            <person name="Zheng Y."/>
            <person name="Lin W."/>
            <person name="Duan Y."/>
            <person name="Cao H."/>
            <person name="Xiong S."/>
            <person name="Wang X."/>
            <person name="Wei L."/>
            <person name="Li C."/>
            <person name="Ma Q."/>
            <person name="Ju M."/>
            <person name="Zhao R."/>
            <person name="Li G."/>
            <person name="Mu C."/>
            <person name="Tian Q."/>
            <person name="Mei H."/>
            <person name="Zhang T."/>
            <person name="Gao T."/>
            <person name="Zhang H."/>
        </authorList>
    </citation>
    <scope>NUCLEOTIDE SEQUENCE</scope>
    <source>
        <strain evidence="6">K16</strain>
    </source>
</reference>
<reference evidence="6" key="1">
    <citation type="submission" date="2020-06" db="EMBL/GenBank/DDBJ databases">
        <authorList>
            <person name="Li T."/>
            <person name="Hu X."/>
            <person name="Zhang T."/>
            <person name="Song X."/>
            <person name="Zhang H."/>
            <person name="Dai N."/>
            <person name="Sheng W."/>
            <person name="Hou X."/>
            <person name="Wei L."/>
        </authorList>
    </citation>
    <scope>NUCLEOTIDE SEQUENCE</scope>
    <source>
        <strain evidence="6">K16</strain>
        <tissue evidence="6">Leaf</tissue>
    </source>
</reference>
<evidence type="ECO:0000259" key="5">
    <source>
        <dbReference type="Pfam" id="PF03732"/>
    </source>
</evidence>
<evidence type="ECO:0000256" key="2">
    <source>
        <dbReference type="ARBA" id="ARBA00022690"/>
    </source>
</evidence>
<dbReference type="Pfam" id="PF00280">
    <property type="entry name" value="potato_inhibit"/>
    <property type="match status" value="1"/>
</dbReference>
<dbReference type="GO" id="GO:0004867">
    <property type="term" value="F:serine-type endopeptidase inhibitor activity"/>
    <property type="evidence" value="ECO:0007669"/>
    <property type="project" value="UniProtKB-KW"/>
</dbReference>
<comment type="similarity">
    <text evidence="1">Belongs to the protease inhibitor I13 (potato type I serine protease inhibitor) family.</text>
</comment>
<dbReference type="Gene3D" id="3.30.10.10">
    <property type="entry name" value="Trypsin Inhibitor V, subunit A"/>
    <property type="match status" value="1"/>
</dbReference>
<dbReference type="PANTHER" id="PTHR33223:SF3">
    <property type="match status" value="1"/>
</dbReference>
<dbReference type="InterPro" id="IPR036354">
    <property type="entry name" value="Prot_inh_pot1_sf"/>
</dbReference>
<evidence type="ECO:0000256" key="3">
    <source>
        <dbReference type="ARBA" id="ARBA00022900"/>
    </source>
</evidence>
<evidence type="ECO:0000313" key="7">
    <source>
        <dbReference type="Proteomes" id="UP001289374"/>
    </source>
</evidence>
<sequence length="655" mass="74607">MGAKLLVAVQEDRYKYTWPDLVGKDSLEAKATIEHDNPLVSVVFVKRNQGWLMDYCCNRVYVFLDENSKVSSKPFSAYGELQFNPEIEKTARHLRKETKERRIRAKLDIDLTVGERSIFEEIEPEMATNNRRTIKELNAPNSDQQPLCITYSDTNDGFELKSGLINLLPSFHGLAGEDPHKHLKEFHVDKAKDWLYYLPSGYIETWADMKQQFLQRFFPASRATHLRKEIYGIKQLNGESLYEYWERFKELVASYPHHQFTESLLIQYFYRDLGVDRRMVDAASGGALIDKTPDEAQHLISPWLKIIGSMGITRTKVLRRAKARNDSLWDMLKNWTSNGCMPLTTRRSNANDGETTNFSYRNQGEQSKPHQQPINRAVPAPTQALSKPPNSGMSLEDIVKSLALTTQQIQHDTTMGLQHLGNQISQLATSVSKLEAQASGKLPSQTETNPRENVSAITLQSGKELQPTGPTRRKAGIEKNALDDTDATHDEVDSNLIPPPLSNTCALPFPYRMSKSKEEEHDKEILDTFKKVEINIPLLDARKQIPKYAKFLKELCTNKRKLKDKERIIFGRNISSVINRKLPEKCKDPGMFTLPCIIGNKLIERAMLDLGASINVMPYSVYQALNLSTLQDTNVIIQLADRSYVRPMGLVEEMC</sequence>
<dbReference type="InterPro" id="IPR021109">
    <property type="entry name" value="Peptidase_aspartic_dom_sf"/>
</dbReference>
<keyword evidence="7" id="KW-1185">Reference proteome</keyword>
<evidence type="ECO:0000256" key="4">
    <source>
        <dbReference type="SAM" id="MobiDB-lite"/>
    </source>
</evidence>
<feature type="domain" description="Retrotransposon gag" evidence="5">
    <location>
        <begin position="189"/>
        <end position="271"/>
    </location>
</feature>
<dbReference type="Gene3D" id="2.40.70.10">
    <property type="entry name" value="Acid Proteases"/>
    <property type="match status" value="1"/>
</dbReference>
<dbReference type="GO" id="GO:0009611">
    <property type="term" value="P:response to wounding"/>
    <property type="evidence" value="ECO:0007669"/>
    <property type="project" value="InterPro"/>
</dbReference>